<dbReference type="UniPathway" id="UPA00378"/>
<keyword evidence="8" id="KW-0479">Metal-binding</keyword>
<keyword evidence="11" id="KW-0333">Golgi apparatus</keyword>
<dbReference type="InterPro" id="IPR052463">
    <property type="entry name" value="O-linked_mannose_GnT"/>
</dbReference>
<dbReference type="GO" id="GO:0016266">
    <property type="term" value="P:protein O-linked glycosylation via N-acetyl-galactosamine"/>
    <property type="evidence" value="ECO:0007669"/>
    <property type="project" value="TreeGrafter"/>
</dbReference>
<evidence type="ECO:0000256" key="2">
    <source>
        <dbReference type="ARBA" id="ARBA00004323"/>
    </source>
</evidence>
<sequence length="406" mass="45534">MALAESFGIRVAFDGRERPEKLQVRVSMRYQFVFDRVFGEGEEFVVVIEDDLTAAVDFVDYFHGLAGAMRRDESIFCVSAWNDNAYPATSANSSVVRRGEHFMALGWMTSKRIYENNVKPHWENVGGRDWDWPFAQGMKSDHKFECLFPEVSRVHHERDQEGQAYSTSHGLQKDRFETMSLATIPKVPLNPDAVESTAYETSIHDFIADAIPITAFEDIFTYHHRNLVFRCEDCSSERRPVDGWKKLLEKRLGVYSFGIDGRVRGEHRGSVFIRHATNLVLIVGRDSEYYPGLPMPTTPVVPPGSDAKSWIAKSTRTIVGAAGQSCVEVCDATPGFVCDAQAMGFLNGCAVLAARVPECAAECKVVESKFAPLRDLEDGCAITWPRFINCESKEEGTSRICVCVKE</sequence>
<comment type="subcellular location">
    <subcellularLocation>
        <location evidence="2">Golgi apparatus membrane</location>
        <topology evidence="2">Single-pass type II membrane protein</topology>
    </subcellularLocation>
</comment>
<evidence type="ECO:0000256" key="8">
    <source>
        <dbReference type="ARBA" id="ARBA00022723"/>
    </source>
</evidence>
<dbReference type="Gene3D" id="3.90.550.10">
    <property type="entry name" value="Spore Coat Polysaccharide Biosynthesis Protein SpsA, Chain A"/>
    <property type="match status" value="1"/>
</dbReference>
<evidence type="ECO:0000256" key="5">
    <source>
        <dbReference type="ARBA" id="ARBA00022676"/>
    </source>
</evidence>
<dbReference type="GO" id="GO:0000139">
    <property type="term" value="C:Golgi membrane"/>
    <property type="evidence" value="ECO:0007669"/>
    <property type="project" value="UniProtKB-SubCell"/>
</dbReference>
<evidence type="ECO:0000313" key="14">
    <source>
        <dbReference type="EMBL" id="RKO92089.1"/>
    </source>
</evidence>
<dbReference type="SUPFAM" id="SSF53448">
    <property type="entry name" value="Nucleotide-diphospho-sugar transferases"/>
    <property type="match status" value="1"/>
</dbReference>
<reference evidence="15" key="1">
    <citation type="journal article" date="2018" name="Nat. Microbiol.">
        <title>Leveraging single-cell genomics to expand the fungal tree of life.</title>
        <authorList>
            <person name="Ahrendt S.R."/>
            <person name="Quandt C.A."/>
            <person name="Ciobanu D."/>
            <person name="Clum A."/>
            <person name="Salamov A."/>
            <person name="Andreopoulos B."/>
            <person name="Cheng J.F."/>
            <person name="Woyke T."/>
            <person name="Pelin A."/>
            <person name="Henrissat B."/>
            <person name="Reynolds N.K."/>
            <person name="Benny G.L."/>
            <person name="Smith M.E."/>
            <person name="James T.Y."/>
            <person name="Grigoriev I.V."/>
        </authorList>
    </citation>
    <scope>NUCLEOTIDE SEQUENCE [LARGE SCALE GENOMIC DNA]</scope>
</reference>
<keyword evidence="7" id="KW-0812">Transmembrane</keyword>
<evidence type="ECO:0000256" key="4">
    <source>
        <dbReference type="ARBA" id="ARBA00006492"/>
    </source>
</evidence>
<keyword evidence="12" id="KW-0472">Membrane</keyword>
<comment type="cofactor">
    <cofactor evidence="1">
        <name>Mn(2+)</name>
        <dbReference type="ChEBI" id="CHEBI:29035"/>
    </cofactor>
</comment>
<dbReference type="InterPro" id="IPR004139">
    <property type="entry name" value="Glyco_trans_13"/>
</dbReference>
<dbReference type="InterPro" id="IPR029044">
    <property type="entry name" value="Nucleotide-diphossugar_trans"/>
</dbReference>
<evidence type="ECO:0000256" key="7">
    <source>
        <dbReference type="ARBA" id="ARBA00022692"/>
    </source>
</evidence>
<dbReference type="AlphaFoldDB" id="A0A4P9WH01"/>
<evidence type="ECO:0000256" key="1">
    <source>
        <dbReference type="ARBA" id="ARBA00001936"/>
    </source>
</evidence>
<name>A0A4P9WH01_9FUNG</name>
<evidence type="ECO:0000313" key="15">
    <source>
        <dbReference type="Proteomes" id="UP000269721"/>
    </source>
</evidence>
<dbReference type="Proteomes" id="UP000269721">
    <property type="component" value="Unassembled WGS sequence"/>
</dbReference>
<proteinExistence type="inferred from homology"/>
<dbReference type="EMBL" id="KZ994783">
    <property type="protein sequence ID" value="RKO92089.1"/>
    <property type="molecule type" value="Genomic_DNA"/>
</dbReference>
<keyword evidence="10" id="KW-1133">Transmembrane helix</keyword>
<dbReference type="PANTHER" id="PTHR46396:SF1">
    <property type="entry name" value="PROTEIN O-LINKED-MANNOSE BETA-1,2-N-ACETYLGLUCOSAMINYLTRANSFERASE 1"/>
    <property type="match status" value="1"/>
</dbReference>
<evidence type="ECO:0000256" key="6">
    <source>
        <dbReference type="ARBA" id="ARBA00022679"/>
    </source>
</evidence>
<dbReference type="GO" id="GO:0047223">
    <property type="term" value="F:beta-1,3-galactosyl-O-glycosyl-glycoprotein beta-1,3-N-acetylglucosaminyltransferase activity"/>
    <property type="evidence" value="ECO:0007669"/>
    <property type="project" value="TreeGrafter"/>
</dbReference>
<evidence type="ECO:0000256" key="3">
    <source>
        <dbReference type="ARBA" id="ARBA00004922"/>
    </source>
</evidence>
<accession>A0A4P9WH01</accession>
<dbReference type="Pfam" id="PF03071">
    <property type="entry name" value="GNT-I"/>
    <property type="match status" value="1"/>
</dbReference>
<evidence type="ECO:0000256" key="13">
    <source>
        <dbReference type="ARBA" id="ARBA00023211"/>
    </source>
</evidence>
<gene>
    <name evidence="14" type="ORF">BDK51DRAFT_43586</name>
</gene>
<keyword evidence="6" id="KW-0808">Transferase</keyword>
<dbReference type="PANTHER" id="PTHR46396">
    <property type="entry name" value="PROTEIN O-LINKED-MANNOSE BETA-1,2-N-ACETYLGLUCOSAMINYLTRANSFERASE 1"/>
    <property type="match status" value="1"/>
</dbReference>
<evidence type="ECO:0000256" key="11">
    <source>
        <dbReference type="ARBA" id="ARBA00023034"/>
    </source>
</evidence>
<evidence type="ECO:0000256" key="9">
    <source>
        <dbReference type="ARBA" id="ARBA00022968"/>
    </source>
</evidence>
<dbReference type="GO" id="GO:0046872">
    <property type="term" value="F:metal ion binding"/>
    <property type="evidence" value="ECO:0007669"/>
    <property type="project" value="UniProtKB-KW"/>
</dbReference>
<protein>
    <submittedName>
        <fullName evidence="14">GNT-I family-domain-containing protein</fullName>
    </submittedName>
</protein>
<organism evidence="14 15">
    <name type="scientific">Blyttiomyces helicus</name>
    <dbReference type="NCBI Taxonomy" id="388810"/>
    <lineage>
        <taxon>Eukaryota</taxon>
        <taxon>Fungi</taxon>
        <taxon>Fungi incertae sedis</taxon>
        <taxon>Chytridiomycota</taxon>
        <taxon>Chytridiomycota incertae sedis</taxon>
        <taxon>Chytridiomycetes</taxon>
        <taxon>Chytridiomycetes incertae sedis</taxon>
        <taxon>Blyttiomyces</taxon>
    </lineage>
</organism>
<evidence type="ECO:0000256" key="12">
    <source>
        <dbReference type="ARBA" id="ARBA00023136"/>
    </source>
</evidence>
<keyword evidence="5" id="KW-0328">Glycosyltransferase</keyword>
<comment type="pathway">
    <text evidence="3">Protein modification; protein glycosylation.</text>
</comment>
<evidence type="ECO:0000256" key="10">
    <source>
        <dbReference type="ARBA" id="ARBA00022989"/>
    </source>
</evidence>
<keyword evidence="9" id="KW-0735">Signal-anchor</keyword>
<keyword evidence="13" id="KW-0464">Manganese</keyword>
<comment type="similarity">
    <text evidence="4">Belongs to the glycosyltransferase 13 family.</text>
</comment>
<keyword evidence="15" id="KW-1185">Reference proteome</keyword>
<dbReference type="OrthoDB" id="440755at2759"/>